<comment type="caution">
    <text evidence="1">The sequence shown here is derived from an EMBL/GenBank/DDBJ whole genome shotgun (WGS) entry which is preliminary data.</text>
</comment>
<reference evidence="1 2" key="1">
    <citation type="submission" date="2018-06" db="EMBL/GenBank/DDBJ databases">
        <title>Spirosoma sp. HMF3257 Genome sequencing and assembly.</title>
        <authorList>
            <person name="Kang H."/>
            <person name="Cha I."/>
            <person name="Kim H."/>
            <person name="Kang J."/>
            <person name="Joh K."/>
        </authorList>
    </citation>
    <scope>NUCLEOTIDE SEQUENCE [LARGE SCALE GENOMIC DNA]</scope>
    <source>
        <strain evidence="1 2">HMF3257</strain>
    </source>
</reference>
<evidence type="ECO:0000313" key="2">
    <source>
        <dbReference type="Proteomes" id="UP000249016"/>
    </source>
</evidence>
<name>A0A327NKB8_9BACT</name>
<dbReference type="Proteomes" id="UP000249016">
    <property type="component" value="Unassembled WGS sequence"/>
</dbReference>
<proteinExistence type="predicted"/>
<keyword evidence="2" id="KW-1185">Reference proteome</keyword>
<organism evidence="1 2">
    <name type="scientific">Spirosoma telluris</name>
    <dbReference type="NCBI Taxonomy" id="2183553"/>
    <lineage>
        <taxon>Bacteria</taxon>
        <taxon>Pseudomonadati</taxon>
        <taxon>Bacteroidota</taxon>
        <taxon>Cytophagia</taxon>
        <taxon>Cytophagales</taxon>
        <taxon>Cytophagaceae</taxon>
        <taxon>Spirosoma</taxon>
    </lineage>
</organism>
<dbReference type="AlphaFoldDB" id="A0A327NKB8"/>
<sequence length="111" mass="12371">MTQIEYTNGKPVDVSPTNQWSIVTFKSNGTILYGDNGKYDPCCSPFRFKRKGNTLDLVDVEDIPFPERMPNPICASASCVSPGDAWQINVLTDSNLVIKQAYGITTYKLYP</sequence>
<dbReference type="RefSeq" id="WP_111344291.1">
    <property type="nucleotide sequence ID" value="NZ_QLII01000001.1"/>
</dbReference>
<dbReference type="EMBL" id="QLII01000001">
    <property type="protein sequence ID" value="RAI75647.1"/>
    <property type="molecule type" value="Genomic_DNA"/>
</dbReference>
<protein>
    <submittedName>
        <fullName evidence="1">Uncharacterized protein</fullName>
    </submittedName>
</protein>
<gene>
    <name evidence="1" type="ORF">HMF3257_18505</name>
</gene>
<dbReference type="OrthoDB" id="956865at2"/>
<accession>A0A327NKB8</accession>
<evidence type="ECO:0000313" key="1">
    <source>
        <dbReference type="EMBL" id="RAI75647.1"/>
    </source>
</evidence>